<evidence type="ECO:0000313" key="11">
    <source>
        <dbReference type="Proteomes" id="UP000570823"/>
    </source>
</evidence>
<dbReference type="FunFam" id="3.40.50.300:FF:000589">
    <property type="entry name" value="ABC transporter, ATP-binding subunit"/>
    <property type="match status" value="1"/>
</dbReference>
<protein>
    <submittedName>
        <fullName evidence="10">ABC transporter ATP-binding protein</fullName>
    </submittedName>
</protein>
<dbReference type="Pfam" id="PF00005">
    <property type="entry name" value="ABC_tran"/>
    <property type="match status" value="1"/>
</dbReference>
<comment type="subcellular location">
    <subcellularLocation>
        <location evidence="1">Cell membrane</location>
    </subcellularLocation>
</comment>
<dbReference type="InterPro" id="IPR003439">
    <property type="entry name" value="ABC_transporter-like_ATP-bd"/>
</dbReference>
<dbReference type="SUPFAM" id="SSF52540">
    <property type="entry name" value="P-loop containing nucleoside triphosphate hydrolases"/>
    <property type="match status" value="1"/>
</dbReference>
<comment type="similarity">
    <text evidence="2">Belongs to the ABC transporter superfamily.</text>
</comment>
<name>A0A7K4HNZ1_9EURY</name>
<dbReference type="OrthoDB" id="31298at2157"/>
<keyword evidence="8" id="KW-0472">Membrane</keyword>
<keyword evidence="7" id="KW-1278">Translocase</keyword>
<keyword evidence="6 10" id="KW-0067">ATP-binding</keyword>
<evidence type="ECO:0000256" key="6">
    <source>
        <dbReference type="ARBA" id="ARBA00022840"/>
    </source>
</evidence>
<evidence type="ECO:0000256" key="7">
    <source>
        <dbReference type="ARBA" id="ARBA00022967"/>
    </source>
</evidence>
<dbReference type="GO" id="GO:0005886">
    <property type="term" value="C:plasma membrane"/>
    <property type="evidence" value="ECO:0007669"/>
    <property type="project" value="UniProtKB-SubCell"/>
</dbReference>
<keyword evidence="5" id="KW-0547">Nucleotide-binding</keyword>
<dbReference type="InterPro" id="IPR017871">
    <property type="entry name" value="ABC_transporter-like_CS"/>
</dbReference>
<dbReference type="SMART" id="SM00382">
    <property type="entry name" value="AAA"/>
    <property type="match status" value="1"/>
</dbReference>
<sequence>MEERAAISARGLTKRFGDVEAVGGIDFAVLEGEAFGFLGPNGAGKTTTMRMIQCASPRSGGDLRVMGMDPDRNPREIKALLGIVPQENNLDADLTGRENLVSYARYFGIPRARAEERVEDLLGFVQVREKADVVIESLSGGMRRRLILARALVNDPAILILDEPTTGLDPQARHQIWEKLRALQREGRTIALTSHYMEEAERLCDRLVILDGGRILAEGAPADLIRSRIGRHVIEAEPTETVRACLGRHGIGYEEGGGSLQVPVEDPAAVSKLLLEECGAIRLSTRPATLEDVFLTLTGRRLRE</sequence>
<proteinExistence type="inferred from homology"/>
<evidence type="ECO:0000313" key="10">
    <source>
        <dbReference type="EMBL" id="NVO66767.1"/>
    </source>
</evidence>
<evidence type="ECO:0000256" key="8">
    <source>
        <dbReference type="ARBA" id="ARBA00023136"/>
    </source>
</evidence>
<dbReference type="InterPro" id="IPR027417">
    <property type="entry name" value="P-loop_NTPase"/>
</dbReference>
<dbReference type="AlphaFoldDB" id="A0A7K4HNZ1"/>
<dbReference type="InterPro" id="IPR050763">
    <property type="entry name" value="ABC_transporter_ATP-binding"/>
</dbReference>
<dbReference type="PROSITE" id="PS50893">
    <property type="entry name" value="ABC_TRANSPORTER_2"/>
    <property type="match status" value="1"/>
</dbReference>
<keyword evidence="4" id="KW-1003">Cell membrane</keyword>
<dbReference type="Proteomes" id="UP000570823">
    <property type="component" value="Unassembled WGS sequence"/>
</dbReference>
<evidence type="ECO:0000256" key="3">
    <source>
        <dbReference type="ARBA" id="ARBA00022448"/>
    </source>
</evidence>
<dbReference type="GO" id="GO:0005524">
    <property type="term" value="F:ATP binding"/>
    <property type="evidence" value="ECO:0007669"/>
    <property type="project" value="UniProtKB-KW"/>
</dbReference>
<organism evidence="10 11">
    <name type="scientific">Methanofollis tationis</name>
    <dbReference type="NCBI Taxonomy" id="81417"/>
    <lineage>
        <taxon>Archaea</taxon>
        <taxon>Methanobacteriati</taxon>
        <taxon>Methanobacteriota</taxon>
        <taxon>Stenosarchaea group</taxon>
        <taxon>Methanomicrobia</taxon>
        <taxon>Methanomicrobiales</taxon>
        <taxon>Methanomicrobiaceae</taxon>
        <taxon>Methanofollis</taxon>
    </lineage>
</organism>
<evidence type="ECO:0000256" key="1">
    <source>
        <dbReference type="ARBA" id="ARBA00004236"/>
    </source>
</evidence>
<evidence type="ECO:0000256" key="2">
    <source>
        <dbReference type="ARBA" id="ARBA00005417"/>
    </source>
</evidence>
<keyword evidence="3" id="KW-0813">Transport</keyword>
<dbReference type="InterPro" id="IPR003593">
    <property type="entry name" value="AAA+_ATPase"/>
</dbReference>
<dbReference type="PANTHER" id="PTHR42711">
    <property type="entry name" value="ABC TRANSPORTER ATP-BINDING PROTEIN"/>
    <property type="match status" value="1"/>
</dbReference>
<evidence type="ECO:0000259" key="9">
    <source>
        <dbReference type="PROSITE" id="PS50893"/>
    </source>
</evidence>
<dbReference type="PANTHER" id="PTHR42711:SF5">
    <property type="entry name" value="ABC TRANSPORTER ATP-BINDING PROTEIN NATA"/>
    <property type="match status" value="1"/>
</dbReference>
<reference evidence="10 11" key="1">
    <citation type="submission" date="2020-06" db="EMBL/GenBank/DDBJ databases">
        <title>Methanofollis fontis sp. nov., a methanogen isolated from marine sediments near a cold seep at Four-Way Closure Ridge offshore southwestern Taiwan.</title>
        <authorList>
            <person name="Chen S.-C."/>
            <person name="Teng N.-H."/>
            <person name="Lin Y.-S."/>
            <person name="Lai M.-C."/>
            <person name="Chen H.-H."/>
            <person name="Wang C.-C."/>
        </authorList>
    </citation>
    <scope>NUCLEOTIDE SEQUENCE [LARGE SCALE GENOMIC DNA]</scope>
    <source>
        <strain evidence="10 11">DSM 2702</strain>
    </source>
</reference>
<dbReference type="RefSeq" id="WP_176788434.1">
    <property type="nucleotide sequence ID" value="NZ_JABXWR010000001.1"/>
</dbReference>
<evidence type="ECO:0000256" key="4">
    <source>
        <dbReference type="ARBA" id="ARBA00022475"/>
    </source>
</evidence>
<dbReference type="Gene3D" id="3.40.50.300">
    <property type="entry name" value="P-loop containing nucleotide triphosphate hydrolases"/>
    <property type="match status" value="1"/>
</dbReference>
<dbReference type="EMBL" id="JABXWR010000001">
    <property type="protein sequence ID" value="NVO66767.1"/>
    <property type="molecule type" value="Genomic_DNA"/>
</dbReference>
<comment type="caution">
    <text evidence="10">The sequence shown here is derived from an EMBL/GenBank/DDBJ whole genome shotgun (WGS) entry which is preliminary data.</text>
</comment>
<gene>
    <name evidence="10" type="ORF">HWN36_05445</name>
</gene>
<dbReference type="PROSITE" id="PS00211">
    <property type="entry name" value="ABC_TRANSPORTER_1"/>
    <property type="match status" value="1"/>
</dbReference>
<feature type="domain" description="ABC transporter" evidence="9">
    <location>
        <begin position="7"/>
        <end position="237"/>
    </location>
</feature>
<evidence type="ECO:0000256" key="5">
    <source>
        <dbReference type="ARBA" id="ARBA00022741"/>
    </source>
</evidence>
<dbReference type="GO" id="GO:0016887">
    <property type="term" value="F:ATP hydrolysis activity"/>
    <property type="evidence" value="ECO:0007669"/>
    <property type="project" value="InterPro"/>
</dbReference>
<accession>A0A7K4HNZ1</accession>
<keyword evidence="11" id="KW-1185">Reference proteome</keyword>